<organism evidence="2 3">
    <name type="scientific">Rhizobium oryzihabitans</name>
    <dbReference type="NCBI Taxonomy" id="2267833"/>
    <lineage>
        <taxon>Bacteria</taxon>
        <taxon>Pseudomonadati</taxon>
        <taxon>Pseudomonadota</taxon>
        <taxon>Alphaproteobacteria</taxon>
        <taxon>Hyphomicrobiales</taxon>
        <taxon>Rhizobiaceae</taxon>
        <taxon>Rhizobium/Agrobacterium group</taxon>
        <taxon>Rhizobium</taxon>
    </lineage>
</organism>
<feature type="region of interest" description="Disordered" evidence="1">
    <location>
        <begin position="42"/>
        <end position="68"/>
    </location>
</feature>
<name>A0A7L5BDQ6_9HYPH</name>
<reference evidence="2 3" key="1">
    <citation type="submission" date="2020-02" db="EMBL/GenBank/DDBJ databases">
        <title>Plant-Promoting Endophytic Bacterium Rhizobium oryzihabitans sp. nov., Isolated from the Root of Rice.</title>
        <authorList>
            <person name="zhao J."/>
            <person name="Zhang G."/>
        </authorList>
    </citation>
    <scope>NUCLEOTIDE SEQUENCE [LARGE SCALE GENOMIC DNA]</scope>
    <source>
        <strain evidence="2 3">M15</strain>
    </source>
</reference>
<protein>
    <submittedName>
        <fullName evidence="2">Uncharacterized protein</fullName>
    </submittedName>
</protein>
<dbReference type="KEGG" id="roy:G3A56_02525"/>
<proteinExistence type="predicted"/>
<evidence type="ECO:0000256" key="1">
    <source>
        <dbReference type="SAM" id="MobiDB-lite"/>
    </source>
</evidence>
<feature type="compositionally biased region" description="Acidic residues" evidence="1">
    <location>
        <begin position="42"/>
        <end position="53"/>
    </location>
</feature>
<dbReference type="EMBL" id="CP048632">
    <property type="protein sequence ID" value="QIB37007.1"/>
    <property type="molecule type" value="Genomic_DNA"/>
</dbReference>
<gene>
    <name evidence="2" type="ORF">G3A56_02525</name>
</gene>
<evidence type="ECO:0000313" key="3">
    <source>
        <dbReference type="Proteomes" id="UP000464865"/>
    </source>
</evidence>
<feature type="compositionally biased region" description="Basic and acidic residues" evidence="1">
    <location>
        <begin position="54"/>
        <end position="63"/>
    </location>
</feature>
<accession>A0A7L5BDQ6</accession>
<dbReference type="Proteomes" id="UP000464865">
    <property type="component" value="Chromosome M15-11"/>
</dbReference>
<evidence type="ECO:0000313" key="2">
    <source>
        <dbReference type="EMBL" id="QIB37007.1"/>
    </source>
</evidence>
<dbReference type="AlphaFoldDB" id="A0A7L5BDQ6"/>
<keyword evidence="3" id="KW-1185">Reference proteome</keyword>
<sequence>MRQSPLEITRARLEAKIEELVALLDLVDGDENLEPYLADTYPEMEDREYDDEREPNGDEHDFNGDEGDYSVGRIYGGCGL</sequence>
<dbReference type="RefSeq" id="WP_164056153.1">
    <property type="nucleotide sequence ID" value="NZ_CP048632.1"/>
</dbReference>